<accession>A0ABW2ND80</accession>
<gene>
    <name evidence="1" type="ORF">ACFQQH_01585</name>
</gene>
<dbReference type="EMBL" id="JBHTCT010000005">
    <property type="protein sequence ID" value="MFC7363850.1"/>
    <property type="molecule type" value="Genomic_DNA"/>
</dbReference>
<proteinExistence type="predicted"/>
<evidence type="ECO:0000313" key="1">
    <source>
        <dbReference type="EMBL" id="MFC7363850.1"/>
    </source>
</evidence>
<keyword evidence="2" id="KW-1185">Reference proteome</keyword>
<organism evidence="1 2">
    <name type="scientific">Bhargavaea changchunensis</name>
    <dbReference type="NCBI Taxonomy" id="2134037"/>
    <lineage>
        <taxon>Bacteria</taxon>
        <taxon>Bacillati</taxon>
        <taxon>Bacillota</taxon>
        <taxon>Bacilli</taxon>
        <taxon>Bacillales</taxon>
        <taxon>Caryophanaceae</taxon>
        <taxon>Bhargavaea</taxon>
    </lineage>
</organism>
<comment type="caution">
    <text evidence="1">The sequence shown here is derived from an EMBL/GenBank/DDBJ whole genome shotgun (WGS) entry which is preliminary data.</text>
</comment>
<dbReference type="Proteomes" id="UP001596483">
    <property type="component" value="Unassembled WGS sequence"/>
</dbReference>
<sequence>MVRFNGESVFSPGFSVRGRKTSIKISRNGLYEMILALSAGEASLWAVYVNGEKIPASECLIKTEHQEAFRMTILTLREGDLVTLKNCVPEEGEKGQSKAEVTAALSLKLLSPLPENDGA</sequence>
<dbReference type="RefSeq" id="WP_232524040.1">
    <property type="nucleotide sequence ID" value="NZ_JBHTCT010000005.1"/>
</dbReference>
<name>A0ABW2ND80_9BACL</name>
<evidence type="ECO:0000313" key="2">
    <source>
        <dbReference type="Proteomes" id="UP001596483"/>
    </source>
</evidence>
<protein>
    <submittedName>
        <fullName evidence="1">Uncharacterized protein</fullName>
    </submittedName>
</protein>
<reference evidence="2" key="1">
    <citation type="journal article" date="2019" name="Int. J. Syst. Evol. Microbiol.">
        <title>The Global Catalogue of Microorganisms (GCM) 10K type strain sequencing project: providing services to taxonomists for standard genome sequencing and annotation.</title>
        <authorList>
            <consortium name="The Broad Institute Genomics Platform"/>
            <consortium name="The Broad Institute Genome Sequencing Center for Infectious Disease"/>
            <person name="Wu L."/>
            <person name="Ma J."/>
        </authorList>
    </citation>
    <scope>NUCLEOTIDE SEQUENCE [LARGE SCALE GENOMIC DNA]</scope>
    <source>
        <strain evidence="2">JCM 4738</strain>
    </source>
</reference>